<evidence type="ECO:0000313" key="3">
    <source>
        <dbReference type="EMBL" id="KAA5608268.1"/>
    </source>
</evidence>
<sequence>MSLPKRLLIKPGQGSKTDKSAPPSFTDPVKEGDREENPGSLEQQNSAGNTPVVAAEVVATDVQVVGVVGLPDISDYRARRGLQSQMEANQLLRRTREILRPHIGDLGEEGLQALVSDIDAANRDYESAFDTLLDIGRKLNSIRRITGHGGYRALLAEGIVRIHETTASKLRLIAGAWDEGKIPPSLQPAVPKNLSGAYLIATLPADKIEPTMRALVQEGMLPNGPVREIQAAVKRYRDEEGRRHFGIRNEIARKKAQIAKLTAEITALETALAQLQVVSEEKEGNVADK</sequence>
<evidence type="ECO:0000313" key="4">
    <source>
        <dbReference type="Proteomes" id="UP000325255"/>
    </source>
</evidence>
<feature type="compositionally biased region" description="Basic and acidic residues" evidence="2">
    <location>
        <begin position="28"/>
        <end position="37"/>
    </location>
</feature>
<keyword evidence="4" id="KW-1185">Reference proteome</keyword>
<evidence type="ECO:0008006" key="5">
    <source>
        <dbReference type="Google" id="ProtNLM"/>
    </source>
</evidence>
<accession>A0A5M6IL20</accession>
<dbReference type="RefSeq" id="WP_150045524.1">
    <property type="nucleotide sequence ID" value="NZ_OW485603.1"/>
</dbReference>
<dbReference type="Proteomes" id="UP000325255">
    <property type="component" value="Unassembled WGS sequence"/>
</dbReference>
<evidence type="ECO:0000256" key="1">
    <source>
        <dbReference type="SAM" id="Coils"/>
    </source>
</evidence>
<dbReference type="EMBL" id="VWPK01000093">
    <property type="protein sequence ID" value="KAA5608268.1"/>
    <property type="molecule type" value="Genomic_DNA"/>
</dbReference>
<name>A0A5M6IL20_9PROT</name>
<gene>
    <name evidence="3" type="ORF">F1189_29865</name>
</gene>
<feature type="region of interest" description="Disordered" evidence="2">
    <location>
        <begin position="1"/>
        <end position="48"/>
    </location>
</feature>
<protein>
    <recommendedName>
        <fullName evidence="5">DUF3102 domain-containing protein</fullName>
    </recommendedName>
</protein>
<organism evidence="3 4">
    <name type="scientific">Rhodovastum atsumiense</name>
    <dbReference type="NCBI Taxonomy" id="504468"/>
    <lineage>
        <taxon>Bacteria</taxon>
        <taxon>Pseudomonadati</taxon>
        <taxon>Pseudomonadota</taxon>
        <taxon>Alphaproteobacteria</taxon>
        <taxon>Acetobacterales</taxon>
        <taxon>Acetobacteraceae</taxon>
        <taxon>Rhodovastum</taxon>
    </lineage>
</organism>
<feature type="coiled-coil region" evidence="1">
    <location>
        <begin position="251"/>
        <end position="278"/>
    </location>
</feature>
<evidence type="ECO:0000256" key="2">
    <source>
        <dbReference type="SAM" id="MobiDB-lite"/>
    </source>
</evidence>
<keyword evidence="1" id="KW-0175">Coiled coil</keyword>
<proteinExistence type="predicted"/>
<reference evidence="3 4" key="1">
    <citation type="submission" date="2019-09" db="EMBL/GenBank/DDBJ databases">
        <title>Genome sequence of Rhodovastum atsumiense, a diverse member of the Acetobacteraceae family of non-sulfur purple photosynthetic bacteria.</title>
        <authorList>
            <person name="Meyer T."/>
            <person name="Kyndt J."/>
        </authorList>
    </citation>
    <scope>NUCLEOTIDE SEQUENCE [LARGE SCALE GENOMIC DNA]</scope>
    <source>
        <strain evidence="3 4">DSM 21279</strain>
    </source>
</reference>
<comment type="caution">
    <text evidence="3">The sequence shown here is derived from an EMBL/GenBank/DDBJ whole genome shotgun (WGS) entry which is preliminary data.</text>
</comment>
<dbReference type="AlphaFoldDB" id="A0A5M6IL20"/>